<reference evidence="1 2" key="1">
    <citation type="journal article" date="2011" name="J. Bacteriol.">
        <title>Complete genome sequence of Melissococcus plutonius ATCC 35311.</title>
        <authorList>
            <person name="Okumura K."/>
            <person name="Arai R."/>
            <person name="Okura M."/>
            <person name="Kirikae T."/>
            <person name="Takamatsu D."/>
            <person name="Osaki M."/>
            <person name="Miyoshi-Akiyama T."/>
        </authorList>
    </citation>
    <scope>NUCLEOTIDE SEQUENCE [LARGE SCALE GENOMIC DNA]</scope>
    <source>
        <strain evidence="2">ATCC 35311 / CIP 104052 / LMG 20360 / NCIMB 702443</strain>
    </source>
</reference>
<name>F3YAK3_MELPT</name>
<dbReference type="KEGG" id="mps:MPTP_1077"/>
<keyword evidence="2" id="KW-1185">Reference proteome</keyword>
<reference key="2">
    <citation type="submission" date="2011-04" db="EMBL/GenBank/DDBJ databases">
        <title>Whole genome sequence of Melissococcus plutonius ATCC 35311.</title>
        <authorList>
            <person name="Okumura K."/>
            <person name="Arai R."/>
            <person name="Osaki M."/>
            <person name="Okura M."/>
            <person name="Kirikae T."/>
            <person name="Takamatsu D."/>
            <person name="Akiyama T."/>
        </authorList>
    </citation>
    <scope>NUCLEOTIDE SEQUENCE</scope>
    <source>
        <strain>ATCC 35311</strain>
    </source>
</reference>
<dbReference type="STRING" id="940190.MPTP_1077"/>
<dbReference type="Proteomes" id="UP000008456">
    <property type="component" value="Chromosome"/>
</dbReference>
<dbReference type="RefSeq" id="WP_013773969.1">
    <property type="nucleotide sequence ID" value="NC_015516.1"/>
</dbReference>
<organism evidence="1 2">
    <name type="scientific">Melissococcus plutonius (strain ATCC 35311 / DSM 29964 / CIP 104052 / LMG 20360 / NCIMB 702443)</name>
    <dbReference type="NCBI Taxonomy" id="940190"/>
    <lineage>
        <taxon>Bacteria</taxon>
        <taxon>Bacillati</taxon>
        <taxon>Bacillota</taxon>
        <taxon>Bacilli</taxon>
        <taxon>Lactobacillales</taxon>
        <taxon>Enterococcaceae</taxon>
        <taxon>Melissococcus</taxon>
    </lineage>
</organism>
<evidence type="ECO:0000313" key="1">
    <source>
        <dbReference type="EMBL" id="BAK21531.1"/>
    </source>
</evidence>
<proteinExistence type="predicted"/>
<dbReference type="EMBL" id="AP012200">
    <property type="protein sequence ID" value="BAK21531.1"/>
    <property type="molecule type" value="Genomic_DNA"/>
</dbReference>
<dbReference type="HOGENOM" id="CLU_2585582_0_0_9"/>
<protein>
    <submittedName>
        <fullName evidence="1">Uncharacterized protein</fullName>
    </submittedName>
</protein>
<dbReference type="AlphaFoldDB" id="F3YAK3"/>
<evidence type="ECO:0000313" key="2">
    <source>
        <dbReference type="Proteomes" id="UP000008456"/>
    </source>
</evidence>
<accession>F3YAK3</accession>
<sequence>MKKSLKTSVEPKIVPQMPVQSYLDYKKANRLKAELLRLEAKWAQCKLSGRIEEAKKLEKKMVDKKKKLTTCIGKKVSKDK</sequence>
<gene>
    <name evidence="1" type="ordered locus">MPTP_1077</name>
</gene>